<dbReference type="InterPro" id="IPR037238">
    <property type="entry name" value="YbiA-like_sf"/>
</dbReference>
<dbReference type="AlphaFoldDB" id="A0A915BFT9"/>
<sequence>MLFVSRNLKDGGLMISRFRKHCGVGNNKMNRLRSPLARHSPRGNTRSRISSSSSSSSDSSESSRRSWRRPWSNRDTTQTHALQEGSYEHGGYLQARPICSAHTTPILTTEALYNIYSSPPAASVAPVKMSSQNVPLTLFFTDRYVFSNHYICPRLRIDNMQFVCTEQYYMYWKASEGFSSRILLQFFIPFNFEEYEGQTAEPLLFSLDLIWSSYLRVLLCVRVLAKSSPHYCCVHRHSDCADLIYRNSICSFTYPLGGAACRLCL</sequence>
<evidence type="ECO:0000256" key="1">
    <source>
        <dbReference type="SAM" id="MobiDB-lite"/>
    </source>
</evidence>
<evidence type="ECO:0000313" key="2">
    <source>
        <dbReference type="Proteomes" id="UP000887569"/>
    </source>
</evidence>
<reference evidence="3" key="1">
    <citation type="submission" date="2022-11" db="UniProtKB">
        <authorList>
            <consortium name="WormBaseParasite"/>
        </authorList>
    </citation>
    <scope>IDENTIFICATION</scope>
</reference>
<proteinExistence type="predicted"/>
<dbReference type="WBParaSite" id="PgR038X_g030_t02">
    <property type="protein sequence ID" value="PgR038X_g030_t02"/>
    <property type="gene ID" value="PgR038X_g030"/>
</dbReference>
<dbReference type="SUPFAM" id="SSF143990">
    <property type="entry name" value="YbiA-like"/>
    <property type="match status" value="1"/>
</dbReference>
<accession>A0A915BFT9</accession>
<feature type="compositionally biased region" description="Low complexity" evidence="1">
    <location>
        <begin position="46"/>
        <end position="60"/>
    </location>
</feature>
<feature type="region of interest" description="Disordered" evidence="1">
    <location>
        <begin position="24"/>
        <end position="78"/>
    </location>
</feature>
<name>A0A915BFT9_PARUN</name>
<evidence type="ECO:0000313" key="3">
    <source>
        <dbReference type="WBParaSite" id="PgR038X_g030_t02"/>
    </source>
</evidence>
<keyword evidence="2" id="KW-1185">Reference proteome</keyword>
<organism evidence="2 3">
    <name type="scientific">Parascaris univalens</name>
    <name type="common">Nematode worm</name>
    <dbReference type="NCBI Taxonomy" id="6257"/>
    <lineage>
        <taxon>Eukaryota</taxon>
        <taxon>Metazoa</taxon>
        <taxon>Ecdysozoa</taxon>
        <taxon>Nematoda</taxon>
        <taxon>Chromadorea</taxon>
        <taxon>Rhabditida</taxon>
        <taxon>Spirurina</taxon>
        <taxon>Ascaridomorpha</taxon>
        <taxon>Ascaridoidea</taxon>
        <taxon>Ascarididae</taxon>
        <taxon>Parascaris</taxon>
    </lineage>
</organism>
<protein>
    <submittedName>
        <fullName evidence="3">NADAR domain-containing protein</fullName>
    </submittedName>
</protein>
<dbReference type="Proteomes" id="UP000887569">
    <property type="component" value="Unplaced"/>
</dbReference>